<dbReference type="PANTHER" id="PTHR33057:SF114">
    <property type="entry name" value="TRANSCRIPTION REPRESSOR-RELATED"/>
    <property type="match status" value="1"/>
</dbReference>
<evidence type="ECO:0000256" key="1">
    <source>
        <dbReference type="ARBA" id="ARBA00004123"/>
    </source>
</evidence>
<dbReference type="Pfam" id="PF04844">
    <property type="entry name" value="Ovate"/>
    <property type="match status" value="1"/>
</dbReference>
<evidence type="ECO:0000256" key="6">
    <source>
        <dbReference type="RuleBase" id="RU367028"/>
    </source>
</evidence>
<evidence type="ECO:0000256" key="5">
    <source>
        <dbReference type="ARBA" id="ARBA00023242"/>
    </source>
</evidence>
<comment type="caution">
    <text evidence="8">The sequence shown here is derived from an EMBL/GenBank/DDBJ whole genome shotgun (WGS) entry which is preliminary data.</text>
</comment>
<dbReference type="NCBIfam" id="TIGR01568">
    <property type="entry name" value="A_thal_3678"/>
    <property type="match status" value="1"/>
</dbReference>
<keyword evidence="2 6" id="KW-0678">Repressor</keyword>
<dbReference type="PANTHER" id="PTHR33057">
    <property type="entry name" value="TRANSCRIPTION REPRESSOR OFP7-RELATED"/>
    <property type="match status" value="1"/>
</dbReference>
<reference evidence="8" key="1">
    <citation type="submission" date="2017-07" db="EMBL/GenBank/DDBJ databases">
        <title>Taro Niue Genome Assembly and Annotation.</title>
        <authorList>
            <person name="Atibalentja N."/>
            <person name="Keating K."/>
            <person name="Fields C.J."/>
        </authorList>
    </citation>
    <scope>NUCLEOTIDE SEQUENCE</scope>
    <source>
        <strain evidence="8">Niue_2</strain>
        <tissue evidence="8">Leaf</tissue>
    </source>
</reference>
<sequence length="196" mass="22056">MGTRTTTTSSSSSFCCRKHHNHKQHKYHTARPSCRYCRCRPPSRPKRCHATTLCCGGSTRLSVSSTTGDEDDAEEAEFHPAADHHALVQERLEQMIANKGRRKGITAGGGGGEGRRWVVVVAVEKESYEPRAEFRESMMEVIKSNGMEEARELRNLLRCYMSMNSREHRVVILEAFHDVCASLFSHAHGHYLPVNG</sequence>
<dbReference type="GO" id="GO:0045892">
    <property type="term" value="P:negative regulation of DNA-templated transcription"/>
    <property type="evidence" value="ECO:0007669"/>
    <property type="project" value="UniProtKB-UniRule"/>
</dbReference>
<dbReference type="EMBL" id="NMUH01002821">
    <property type="protein sequence ID" value="MQM02241.1"/>
    <property type="molecule type" value="Genomic_DNA"/>
</dbReference>
<dbReference type="OrthoDB" id="1928390at2759"/>
<evidence type="ECO:0000259" key="7">
    <source>
        <dbReference type="PROSITE" id="PS51754"/>
    </source>
</evidence>
<keyword evidence="9" id="KW-1185">Reference proteome</keyword>
<gene>
    <name evidence="8" type="ORF">Taro_035012</name>
</gene>
<evidence type="ECO:0000256" key="2">
    <source>
        <dbReference type="ARBA" id="ARBA00022491"/>
    </source>
</evidence>
<protein>
    <recommendedName>
        <fullName evidence="6">Transcription repressor</fullName>
    </recommendedName>
    <alternativeName>
        <fullName evidence="6">Ovate family protein</fullName>
    </alternativeName>
</protein>
<dbReference type="GO" id="GO:0005634">
    <property type="term" value="C:nucleus"/>
    <property type="evidence" value="ECO:0007669"/>
    <property type="project" value="UniProtKB-SubCell"/>
</dbReference>
<comment type="function">
    <text evidence="6">Transcriptional repressor that regulates multiple aspects of plant growth and development.</text>
</comment>
<keyword evidence="4 6" id="KW-0804">Transcription</keyword>
<dbReference type="AlphaFoldDB" id="A0A843W990"/>
<feature type="domain" description="OVATE" evidence="7">
    <location>
        <begin position="123"/>
        <end position="182"/>
    </location>
</feature>
<name>A0A843W990_COLES</name>
<dbReference type="Proteomes" id="UP000652761">
    <property type="component" value="Unassembled WGS sequence"/>
</dbReference>
<comment type="subcellular location">
    <subcellularLocation>
        <location evidence="1 6">Nucleus</location>
    </subcellularLocation>
</comment>
<evidence type="ECO:0000313" key="8">
    <source>
        <dbReference type="EMBL" id="MQM02241.1"/>
    </source>
</evidence>
<evidence type="ECO:0000256" key="4">
    <source>
        <dbReference type="ARBA" id="ARBA00023163"/>
    </source>
</evidence>
<keyword evidence="3 6" id="KW-0805">Transcription regulation</keyword>
<evidence type="ECO:0000313" key="9">
    <source>
        <dbReference type="Proteomes" id="UP000652761"/>
    </source>
</evidence>
<evidence type="ECO:0000256" key="3">
    <source>
        <dbReference type="ARBA" id="ARBA00023015"/>
    </source>
</evidence>
<organism evidence="8 9">
    <name type="scientific">Colocasia esculenta</name>
    <name type="common">Wild taro</name>
    <name type="synonym">Arum esculentum</name>
    <dbReference type="NCBI Taxonomy" id="4460"/>
    <lineage>
        <taxon>Eukaryota</taxon>
        <taxon>Viridiplantae</taxon>
        <taxon>Streptophyta</taxon>
        <taxon>Embryophyta</taxon>
        <taxon>Tracheophyta</taxon>
        <taxon>Spermatophyta</taxon>
        <taxon>Magnoliopsida</taxon>
        <taxon>Liliopsida</taxon>
        <taxon>Araceae</taxon>
        <taxon>Aroideae</taxon>
        <taxon>Colocasieae</taxon>
        <taxon>Colocasia</taxon>
    </lineage>
</organism>
<dbReference type="PROSITE" id="PS51754">
    <property type="entry name" value="OVATE"/>
    <property type="match status" value="1"/>
</dbReference>
<dbReference type="InterPro" id="IPR038933">
    <property type="entry name" value="Ovate"/>
</dbReference>
<proteinExistence type="predicted"/>
<dbReference type="InterPro" id="IPR006458">
    <property type="entry name" value="Ovate_C"/>
</dbReference>
<keyword evidence="5 6" id="KW-0539">Nucleus</keyword>
<accession>A0A843W990</accession>